<accession>S2E6P1</accession>
<sequence>MGEIHEVSKKIKSLCANCGHIEWNHIKTKNVINQEYPIQNPILQNVTNAKKKVKLVRDLKQKRQV</sequence>
<protein>
    <submittedName>
        <fullName evidence="1">Uncharacterized protein</fullName>
    </submittedName>
</protein>
<gene>
    <name evidence="1" type="ORF">BG20_I2426</name>
</gene>
<proteinExistence type="predicted"/>
<comment type="caution">
    <text evidence="1">The sequence shown here is derived from an EMBL/GenBank/DDBJ whole genome shotgun (WGS) entry which is preliminary data.</text>
</comment>
<keyword evidence="2" id="KW-1185">Reference proteome</keyword>
<name>S2E6P1_9ARCH</name>
<evidence type="ECO:0000313" key="2">
    <source>
        <dbReference type="Proteomes" id="UP000014065"/>
    </source>
</evidence>
<evidence type="ECO:0000313" key="1">
    <source>
        <dbReference type="EMBL" id="EPA06855.1"/>
    </source>
</evidence>
<dbReference type="Proteomes" id="UP000014065">
    <property type="component" value="Unassembled WGS sequence"/>
</dbReference>
<organism evidence="1 2">
    <name type="scientific">Candidatus Nitrosarchaeum limnium BG20</name>
    <dbReference type="NCBI Taxonomy" id="859192"/>
    <lineage>
        <taxon>Archaea</taxon>
        <taxon>Nitrososphaerota</taxon>
        <taxon>Nitrososphaeria</taxon>
        <taxon>Nitrosopumilales</taxon>
        <taxon>Nitrosopumilaceae</taxon>
        <taxon>Nitrosarchaeum</taxon>
    </lineage>
</organism>
<reference evidence="1 2" key="1">
    <citation type="journal article" date="2012" name="J. Bacteriol.">
        <title>Genome Sequence of "Candidatus Nitrosoarchaeum limnia" BG20, a Low-Salinity Ammonia-Oxidizing Archaeon from the San Francisco Bay Estuary.</title>
        <authorList>
            <person name="Mosier A.C."/>
            <person name="Allen E.E."/>
            <person name="Kim M."/>
            <person name="Ferriera S."/>
            <person name="Francis C.A."/>
        </authorList>
    </citation>
    <scope>NUCLEOTIDE SEQUENCE [LARGE SCALE GENOMIC DNA]</scope>
    <source>
        <strain evidence="1 2">BG20</strain>
    </source>
</reference>
<dbReference type="EMBL" id="AHJG01000006">
    <property type="protein sequence ID" value="EPA06855.1"/>
    <property type="molecule type" value="Genomic_DNA"/>
</dbReference>
<dbReference type="AlphaFoldDB" id="S2E6P1"/>